<dbReference type="HAMAP" id="MF_01844">
    <property type="entry name" value="NhaA"/>
    <property type="match status" value="1"/>
</dbReference>
<gene>
    <name evidence="7 8" type="primary">nhaA</name>
    <name evidence="8" type="ORF">HA49_19360</name>
</gene>
<feature type="transmembrane region" description="Helical" evidence="7">
    <location>
        <begin position="151"/>
        <end position="173"/>
    </location>
</feature>
<sequence>MSVLKKIFLSEAAGGVVLIVAAILAMVLANASWSAEGYQHFLHFTLSGDSSADAHPHNTLFWINDALMALFFLLVGLEVKQELVSGALATRQQAIFPLLAALGGMIAPAVIFLMVNGHQPEFRNGWAIPTATDIAFALGILALLGHRVPAVLRVFLMALAVIDDLGAIIIIALFYSSDISLLALAAMAVMVLILALMNRAGVQKRSIWLLAGVVLWYAVLSSGIHATIAGVILGLMMPVKGQGEHSAAIKLAHSLAPWSRWLILPLFAFANAGVVLDNLSLSDVISPLPLGIIAGLLIGKPLGISLVCWLSTKLGIARFPGKTGFADIATIGVLCGIGFTMSIFIASLAFGQQYAQLVNEAKLGILGGSILSAVVGYVLLRLRYAAPSN</sequence>
<feature type="transmembrane region" description="Helical" evidence="7">
    <location>
        <begin position="209"/>
        <end position="238"/>
    </location>
</feature>
<comment type="similarity">
    <text evidence="7">Belongs to the NhaA Na(+)/H(+) (TC 2.A.33) antiporter family.</text>
</comment>
<comment type="caution">
    <text evidence="8">The sequence shown here is derived from an EMBL/GenBank/DDBJ whole genome shotgun (WGS) entry which is preliminary data.</text>
</comment>
<dbReference type="PANTHER" id="PTHR30341:SF0">
    <property type="entry name" value="NA(+)_H(+) ANTIPORTER NHAA"/>
    <property type="match status" value="1"/>
</dbReference>
<dbReference type="InterPro" id="IPR004670">
    <property type="entry name" value="NhaA"/>
</dbReference>
<dbReference type="InterPro" id="IPR023171">
    <property type="entry name" value="Na/H_antiporter_dom_sf"/>
</dbReference>
<dbReference type="RefSeq" id="WP_038023168.1">
    <property type="nucleotide sequence ID" value="NZ_JPKR02000003.1"/>
</dbReference>
<feature type="transmembrane region" description="Helical" evidence="7">
    <location>
        <begin position="324"/>
        <end position="351"/>
    </location>
</feature>
<dbReference type="PANTHER" id="PTHR30341">
    <property type="entry name" value="SODIUM ION/PROTON ANTIPORTER NHAA-RELATED"/>
    <property type="match status" value="1"/>
</dbReference>
<evidence type="ECO:0000256" key="5">
    <source>
        <dbReference type="ARBA" id="ARBA00023136"/>
    </source>
</evidence>
<keyword evidence="5 7" id="KW-0472">Membrane</keyword>
<dbReference type="NCBIfam" id="NF007112">
    <property type="entry name" value="PRK09561.1"/>
    <property type="match status" value="1"/>
</dbReference>
<protein>
    <recommendedName>
        <fullName evidence="7">Na(+)/H(+) antiporter NhaA</fullName>
    </recommendedName>
    <alternativeName>
        <fullName evidence="7">Sodium/proton antiporter NhaA</fullName>
    </alternativeName>
</protein>
<keyword evidence="7" id="KW-0915">Sodium</keyword>
<accession>A0A095V740</accession>
<keyword evidence="6 7" id="KW-0739">Sodium transport</keyword>
<evidence type="ECO:0000256" key="4">
    <source>
        <dbReference type="ARBA" id="ARBA00022989"/>
    </source>
</evidence>
<dbReference type="GO" id="GO:0005886">
    <property type="term" value="C:plasma membrane"/>
    <property type="evidence" value="ECO:0007669"/>
    <property type="project" value="UniProtKB-SubCell"/>
</dbReference>
<keyword evidence="3 7" id="KW-0812">Transmembrane</keyword>
<organism evidence="8 9">
    <name type="scientific">Tatumella morbirosei</name>
    <dbReference type="NCBI Taxonomy" id="642227"/>
    <lineage>
        <taxon>Bacteria</taxon>
        <taxon>Pseudomonadati</taxon>
        <taxon>Pseudomonadota</taxon>
        <taxon>Gammaproteobacteria</taxon>
        <taxon>Enterobacterales</taxon>
        <taxon>Erwiniaceae</taxon>
        <taxon>Tatumella</taxon>
    </lineage>
</organism>
<evidence type="ECO:0000256" key="1">
    <source>
        <dbReference type="ARBA" id="ARBA00004429"/>
    </source>
</evidence>
<reference evidence="8" key="1">
    <citation type="submission" date="2014-12" db="EMBL/GenBank/DDBJ databases">
        <title>The draft genome of the Tatumella morbirosei type strain, LMG23360T isolated from pineapple rot.</title>
        <authorList>
            <person name="Smits T.H."/>
            <person name="Palmer M."/>
            <person name="Venter S.N."/>
            <person name="Duffy B."/>
            <person name="Steenkamp E.T."/>
            <person name="Chan W.Y."/>
            <person name="Coutinho T.A."/>
            <person name="Coetzee M.P."/>
            <person name="De Maayer P."/>
        </authorList>
    </citation>
    <scope>NUCLEOTIDE SEQUENCE [LARGE SCALE GENOMIC DNA]</scope>
    <source>
        <strain evidence="8">LMG 23360</strain>
    </source>
</reference>
<feature type="transmembrane region" description="Helical" evidence="7">
    <location>
        <begin position="12"/>
        <end position="33"/>
    </location>
</feature>
<name>A0A095V740_9GAMM</name>
<evidence type="ECO:0000256" key="6">
    <source>
        <dbReference type="ARBA" id="ARBA00023201"/>
    </source>
</evidence>
<dbReference type="NCBIfam" id="TIGR00773">
    <property type="entry name" value="NhaA"/>
    <property type="match status" value="1"/>
</dbReference>
<feature type="transmembrane region" description="Helical" evidence="7">
    <location>
        <begin position="94"/>
        <end position="114"/>
    </location>
</feature>
<dbReference type="EMBL" id="JPKR02000003">
    <property type="protein sequence ID" value="KGD70595.1"/>
    <property type="molecule type" value="Genomic_DNA"/>
</dbReference>
<feature type="transmembrane region" description="Helical" evidence="7">
    <location>
        <begin position="126"/>
        <end position="144"/>
    </location>
</feature>
<keyword evidence="9" id="KW-1185">Reference proteome</keyword>
<dbReference type="Proteomes" id="UP000029577">
    <property type="component" value="Unassembled WGS sequence"/>
</dbReference>
<feature type="transmembrane region" description="Helical" evidence="7">
    <location>
        <begin position="288"/>
        <end position="312"/>
    </location>
</feature>
<dbReference type="STRING" id="642227.HA49_19360"/>
<comment type="catalytic activity">
    <reaction evidence="7">
        <text>Na(+)(in) + 2 H(+)(out) = Na(+)(out) + 2 H(+)(in)</text>
        <dbReference type="Rhea" id="RHEA:29251"/>
        <dbReference type="ChEBI" id="CHEBI:15378"/>
        <dbReference type="ChEBI" id="CHEBI:29101"/>
    </reaction>
</comment>
<dbReference type="Pfam" id="PF06965">
    <property type="entry name" value="Na_H_antiport_1"/>
    <property type="match status" value="1"/>
</dbReference>
<feature type="transmembrane region" description="Helical" evidence="7">
    <location>
        <begin position="363"/>
        <end position="380"/>
    </location>
</feature>
<keyword evidence="7" id="KW-0813">Transport</keyword>
<evidence type="ECO:0000313" key="9">
    <source>
        <dbReference type="Proteomes" id="UP000029577"/>
    </source>
</evidence>
<proteinExistence type="inferred from homology"/>
<feature type="transmembrane region" description="Helical" evidence="7">
    <location>
        <begin position="60"/>
        <end position="79"/>
    </location>
</feature>
<dbReference type="eggNOG" id="COG3004">
    <property type="taxonomic scope" value="Bacteria"/>
</dbReference>
<evidence type="ECO:0000256" key="7">
    <source>
        <dbReference type="HAMAP-Rule" id="MF_01844"/>
    </source>
</evidence>
<comment type="subcellular location">
    <subcellularLocation>
        <location evidence="1">Cell inner membrane</location>
        <topology evidence="1">Multi-pass membrane protein</topology>
    </subcellularLocation>
    <subcellularLocation>
        <location evidence="7">Cell membrane</location>
        <topology evidence="7">Multi-pass membrane protein</topology>
    </subcellularLocation>
</comment>
<dbReference type="AlphaFoldDB" id="A0A095V740"/>
<keyword evidence="7" id="KW-0406">Ion transport</keyword>
<keyword evidence="4 7" id="KW-1133">Transmembrane helix</keyword>
<feature type="transmembrane region" description="Helical" evidence="7">
    <location>
        <begin position="258"/>
        <end position="276"/>
    </location>
</feature>
<evidence type="ECO:0000313" key="8">
    <source>
        <dbReference type="EMBL" id="KGD70595.1"/>
    </source>
</evidence>
<evidence type="ECO:0000256" key="2">
    <source>
        <dbReference type="ARBA" id="ARBA00022475"/>
    </source>
</evidence>
<dbReference type="GO" id="GO:0015385">
    <property type="term" value="F:sodium:proton antiporter activity"/>
    <property type="evidence" value="ECO:0007669"/>
    <property type="project" value="UniProtKB-UniRule"/>
</dbReference>
<comment type="function">
    <text evidence="7">Na(+)/H(+) antiporter that extrudes sodium in exchange for external protons.</text>
</comment>
<dbReference type="NCBIfam" id="NF007111">
    <property type="entry name" value="PRK09560.1"/>
    <property type="match status" value="1"/>
</dbReference>
<keyword evidence="7" id="KW-0050">Antiport</keyword>
<feature type="transmembrane region" description="Helical" evidence="7">
    <location>
        <begin position="179"/>
        <end position="197"/>
    </location>
</feature>
<dbReference type="GO" id="GO:0006885">
    <property type="term" value="P:regulation of pH"/>
    <property type="evidence" value="ECO:0007669"/>
    <property type="project" value="UniProtKB-UniRule"/>
</dbReference>
<evidence type="ECO:0000256" key="3">
    <source>
        <dbReference type="ARBA" id="ARBA00022692"/>
    </source>
</evidence>
<dbReference type="Gene3D" id="1.20.1530.10">
    <property type="entry name" value="Na+/H+ antiporter like domain"/>
    <property type="match status" value="1"/>
</dbReference>
<dbReference type="OrthoDB" id="9808135at2"/>
<keyword evidence="2 7" id="KW-1003">Cell membrane</keyword>